<gene>
    <name evidence="9" type="ORF">IV73_GL000505</name>
</gene>
<proteinExistence type="predicted"/>
<keyword evidence="6 7" id="KW-0472">Membrane</keyword>
<dbReference type="PANTHER" id="PTHR23517:SF10">
    <property type="entry name" value="MAJOR FACILITATOR SUPERFAMILY (MFS) PROFILE DOMAIN-CONTAINING PROTEIN"/>
    <property type="match status" value="1"/>
</dbReference>
<dbReference type="PRINTS" id="PR01988">
    <property type="entry name" value="EXPORTERBACE"/>
</dbReference>
<feature type="domain" description="Major facilitator superfamily (MFS) profile" evidence="8">
    <location>
        <begin position="17"/>
        <end position="394"/>
    </location>
</feature>
<dbReference type="RefSeq" id="WP_057754296.1">
    <property type="nucleotide sequence ID" value="NZ_JQBP01000002.1"/>
</dbReference>
<dbReference type="EMBL" id="JQBP01000002">
    <property type="protein sequence ID" value="KRN75342.1"/>
    <property type="molecule type" value="Genomic_DNA"/>
</dbReference>
<dbReference type="InterPro" id="IPR011701">
    <property type="entry name" value="MFS"/>
</dbReference>
<keyword evidence="10" id="KW-1185">Reference proteome</keyword>
<dbReference type="Gene3D" id="1.20.1250.20">
    <property type="entry name" value="MFS general substrate transporter like domains"/>
    <property type="match status" value="2"/>
</dbReference>
<dbReference type="GO" id="GO:0005886">
    <property type="term" value="C:plasma membrane"/>
    <property type="evidence" value="ECO:0007669"/>
    <property type="project" value="UniProtKB-SubCell"/>
</dbReference>
<dbReference type="PROSITE" id="PS50850">
    <property type="entry name" value="MFS"/>
    <property type="match status" value="1"/>
</dbReference>
<feature type="transmembrane region" description="Helical" evidence="7">
    <location>
        <begin position="216"/>
        <end position="234"/>
    </location>
</feature>
<name>A0A0R2JDB8_9LACO</name>
<evidence type="ECO:0000256" key="4">
    <source>
        <dbReference type="ARBA" id="ARBA00022692"/>
    </source>
</evidence>
<dbReference type="AlphaFoldDB" id="A0A0R2JDB8"/>
<evidence type="ECO:0000313" key="9">
    <source>
        <dbReference type="EMBL" id="KRN75342.1"/>
    </source>
</evidence>
<feature type="transmembrane region" description="Helical" evidence="7">
    <location>
        <begin position="20"/>
        <end position="39"/>
    </location>
</feature>
<keyword evidence="5 7" id="KW-1133">Transmembrane helix</keyword>
<dbReference type="PATRIC" id="fig|1616.3.peg.521"/>
<evidence type="ECO:0000256" key="6">
    <source>
        <dbReference type="ARBA" id="ARBA00023136"/>
    </source>
</evidence>
<keyword evidence="4 7" id="KW-0812">Transmembrane</keyword>
<evidence type="ECO:0000256" key="7">
    <source>
        <dbReference type="SAM" id="Phobius"/>
    </source>
</evidence>
<dbReference type="Proteomes" id="UP000051655">
    <property type="component" value="Unassembled WGS sequence"/>
</dbReference>
<reference evidence="9 10" key="1">
    <citation type="journal article" date="2015" name="Genome Announc.">
        <title>Expanding the biotechnology potential of lactobacilli through comparative genomics of 213 strains and associated genera.</title>
        <authorList>
            <person name="Sun Z."/>
            <person name="Harris H.M."/>
            <person name="McCann A."/>
            <person name="Guo C."/>
            <person name="Argimon S."/>
            <person name="Zhang W."/>
            <person name="Yang X."/>
            <person name="Jeffery I.B."/>
            <person name="Cooney J.C."/>
            <person name="Kagawa T.F."/>
            <person name="Liu W."/>
            <person name="Song Y."/>
            <person name="Salvetti E."/>
            <person name="Wrobel A."/>
            <person name="Rasinkangas P."/>
            <person name="Parkhill J."/>
            <person name="Rea M.C."/>
            <person name="O'Sullivan O."/>
            <person name="Ritari J."/>
            <person name="Douillard F.P."/>
            <person name="Paul Ross R."/>
            <person name="Yang R."/>
            <person name="Briner A.E."/>
            <person name="Felis G.E."/>
            <person name="de Vos W.M."/>
            <person name="Barrangou R."/>
            <person name="Klaenhammer T.R."/>
            <person name="Caufield P.W."/>
            <person name="Cui Y."/>
            <person name="Zhang H."/>
            <person name="O'Toole P.W."/>
        </authorList>
    </citation>
    <scope>NUCLEOTIDE SEQUENCE [LARGE SCALE GENOMIC DNA]</scope>
    <source>
        <strain evidence="9 10">DSM 20593</strain>
    </source>
</reference>
<feature type="transmembrane region" description="Helical" evidence="7">
    <location>
        <begin position="51"/>
        <end position="70"/>
    </location>
</feature>
<feature type="transmembrane region" description="Helical" evidence="7">
    <location>
        <begin position="282"/>
        <end position="300"/>
    </location>
</feature>
<feature type="transmembrane region" description="Helical" evidence="7">
    <location>
        <begin position="108"/>
        <end position="132"/>
    </location>
</feature>
<sequence length="394" mass="43287">MEPTDPQLNQGPHVELKTGALYLGTLLQSSGASMLWPITTLYMHNQLHESLSVAGVVLMLISLAMMFGSYIGGYMFDHFNPFGVLMGTLTVAVGLMAGISFWHTWPVFALLMVVIGWADGVLYTLMSSYAATITRIDTRKVFNMNYLAMNVGVVVGTLVVGALFQHGVQMVFWAALGMYVGLWLLAWYAFRLPGLKQQNVQERTQVHQRSVHPGKLLYGLLGLTFAIYFGYILWESVVATHMTDLGLSIRDYSSLWTINGVVLIIGQSVLNRYADRIKYRQSVLTGAVLFALSFICLTYARTYPQILGTFMILTLGEMLAAPQIPAWVVSVSDPHAKGHAQGQVMMATSFGRALGPMFAGIVIDAAGYTVLFWLIALIIAGFTLLVAGLARHAR</sequence>
<dbReference type="Pfam" id="PF07690">
    <property type="entry name" value="MFS_1"/>
    <property type="match status" value="1"/>
</dbReference>
<comment type="subcellular location">
    <subcellularLocation>
        <location evidence="1">Cell membrane</location>
        <topology evidence="1">Multi-pass membrane protein</topology>
    </subcellularLocation>
</comment>
<organism evidence="9 10">
    <name type="scientific">Weissella kandleri</name>
    <dbReference type="NCBI Taxonomy" id="1616"/>
    <lineage>
        <taxon>Bacteria</taxon>
        <taxon>Bacillati</taxon>
        <taxon>Bacillota</taxon>
        <taxon>Bacilli</taxon>
        <taxon>Lactobacillales</taxon>
        <taxon>Lactobacillaceae</taxon>
        <taxon>Weissella</taxon>
    </lineage>
</organism>
<protein>
    <submittedName>
        <fullName evidence="9">Major facilitator superfamily protein</fullName>
    </submittedName>
</protein>
<evidence type="ECO:0000256" key="1">
    <source>
        <dbReference type="ARBA" id="ARBA00004651"/>
    </source>
</evidence>
<evidence type="ECO:0000256" key="2">
    <source>
        <dbReference type="ARBA" id="ARBA00022448"/>
    </source>
</evidence>
<evidence type="ECO:0000259" key="8">
    <source>
        <dbReference type="PROSITE" id="PS50850"/>
    </source>
</evidence>
<keyword evidence="3" id="KW-1003">Cell membrane</keyword>
<feature type="transmembrane region" description="Helical" evidence="7">
    <location>
        <begin position="254"/>
        <end position="270"/>
    </location>
</feature>
<dbReference type="InterPro" id="IPR036259">
    <property type="entry name" value="MFS_trans_sf"/>
</dbReference>
<dbReference type="InterPro" id="IPR050171">
    <property type="entry name" value="MFS_Transporters"/>
</dbReference>
<feature type="transmembrane region" description="Helical" evidence="7">
    <location>
        <begin position="170"/>
        <end position="190"/>
    </location>
</feature>
<dbReference type="SUPFAM" id="SSF103473">
    <property type="entry name" value="MFS general substrate transporter"/>
    <property type="match status" value="1"/>
</dbReference>
<accession>A0A0R2JDB8</accession>
<dbReference type="GO" id="GO:0022857">
    <property type="term" value="F:transmembrane transporter activity"/>
    <property type="evidence" value="ECO:0007669"/>
    <property type="project" value="InterPro"/>
</dbReference>
<feature type="transmembrane region" description="Helical" evidence="7">
    <location>
        <begin position="144"/>
        <end position="164"/>
    </location>
</feature>
<keyword evidence="2" id="KW-0813">Transport</keyword>
<evidence type="ECO:0000256" key="3">
    <source>
        <dbReference type="ARBA" id="ARBA00022475"/>
    </source>
</evidence>
<evidence type="ECO:0000313" key="10">
    <source>
        <dbReference type="Proteomes" id="UP000051655"/>
    </source>
</evidence>
<comment type="caution">
    <text evidence="9">The sequence shown here is derived from an EMBL/GenBank/DDBJ whole genome shotgun (WGS) entry which is preliminary data.</text>
</comment>
<dbReference type="STRING" id="1616.IV73_GL000505"/>
<feature type="transmembrane region" description="Helical" evidence="7">
    <location>
        <begin position="82"/>
        <end position="102"/>
    </location>
</feature>
<dbReference type="PANTHER" id="PTHR23517">
    <property type="entry name" value="RESISTANCE PROTEIN MDTM, PUTATIVE-RELATED-RELATED"/>
    <property type="match status" value="1"/>
</dbReference>
<feature type="transmembrane region" description="Helical" evidence="7">
    <location>
        <begin position="369"/>
        <end position="390"/>
    </location>
</feature>
<dbReference type="InterPro" id="IPR022324">
    <property type="entry name" value="Bacilysin_exporter_BacE_put"/>
</dbReference>
<evidence type="ECO:0000256" key="5">
    <source>
        <dbReference type="ARBA" id="ARBA00022989"/>
    </source>
</evidence>
<dbReference type="OrthoDB" id="3268460at2"/>
<dbReference type="InterPro" id="IPR020846">
    <property type="entry name" value="MFS_dom"/>
</dbReference>